<proteinExistence type="predicted"/>
<keyword evidence="3" id="KW-1185">Reference proteome</keyword>
<sequence>MAALDEVGCGCQADGAGPHHHGGQGGGVRVRDDSPFYFDIRRS</sequence>
<dbReference type="RefSeq" id="WP_345511348.1">
    <property type="nucleotide sequence ID" value="NZ_BAAAXD010000011.1"/>
</dbReference>
<evidence type="ECO:0000256" key="1">
    <source>
        <dbReference type="SAM" id="MobiDB-lite"/>
    </source>
</evidence>
<evidence type="ECO:0000313" key="3">
    <source>
        <dbReference type="Proteomes" id="UP001589710"/>
    </source>
</evidence>
<reference evidence="2 3" key="1">
    <citation type="submission" date="2024-09" db="EMBL/GenBank/DDBJ databases">
        <authorList>
            <person name="Sun Q."/>
            <person name="Mori K."/>
        </authorList>
    </citation>
    <scope>NUCLEOTIDE SEQUENCE [LARGE SCALE GENOMIC DNA]</scope>
    <source>
        <strain evidence="2 3">JCM 3331</strain>
    </source>
</reference>
<comment type="caution">
    <text evidence="2">The sequence shown here is derived from an EMBL/GenBank/DDBJ whole genome shotgun (WGS) entry which is preliminary data.</text>
</comment>
<gene>
    <name evidence="2" type="ORF">ACFFTL_42695</name>
</gene>
<feature type="region of interest" description="Disordered" evidence="1">
    <location>
        <begin position="13"/>
        <end position="32"/>
    </location>
</feature>
<protein>
    <submittedName>
        <fullName evidence="2">Uncharacterized protein</fullName>
    </submittedName>
</protein>
<organism evidence="2 3">
    <name type="scientific">Streptomyces yanii</name>
    <dbReference type="NCBI Taxonomy" id="78510"/>
    <lineage>
        <taxon>Bacteria</taxon>
        <taxon>Bacillati</taxon>
        <taxon>Actinomycetota</taxon>
        <taxon>Actinomycetes</taxon>
        <taxon>Kitasatosporales</taxon>
        <taxon>Streptomycetaceae</taxon>
        <taxon>Streptomyces</taxon>
    </lineage>
</organism>
<name>A0ABV5RLY2_9ACTN</name>
<evidence type="ECO:0000313" key="2">
    <source>
        <dbReference type="EMBL" id="MFB9578793.1"/>
    </source>
</evidence>
<dbReference type="Proteomes" id="UP001589710">
    <property type="component" value="Unassembled WGS sequence"/>
</dbReference>
<dbReference type="EMBL" id="JBHMCG010000193">
    <property type="protein sequence ID" value="MFB9578793.1"/>
    <property type="molecule type" value="Genomic_DNA"/>
</dbReference>
<accession>A0ABV5RLY2</accession>